<evidence type="ECO:0000256" key="6">
    <source>
        <dbReference type="SAM" id="Phobius"/>
    </source>
</evidence>
<gene>
    <name evidence="7" type="ORF">GPM918_LOCUS44278</name>
    <name evidence="8" type="ORF">SRO942_LOCUS46050</name>
</gene>
<keyword evidence="9" id="KW-1185">Reference proteome</keyword>
<keyword evidence="3 6" id="KW-0812">Transmembrane</keyword>
<comment type="subcellular location">
    <subcellularLocation>
        <location evidence="1">Membrane</location>
    </subcellularLocation>
</comment>
<evidence type="ECO:0000256" key="3">
    <source>
        <dbReference type="ARBA" id="ARBA00022692"/>
    </source>
</evidence>
<accession>A0A816D582</accession>
<dbReference type="GO" id="GO:0016020">
    <property type="term" value="C:membrane"/>
    <property type="evidence" value="ECO:0007669"/>
    <property type="project" value="UniProtKB-SubCell"/>
</dbReference>
<evidence type="ECO:0000256" key="2">
    <source>
        <dbReference type="ARBA" id="ARBA00006843"/>
    </source>
</evidence>
<feature type="transmembrane region" description="Helical" evidence="6">
    <location>
        <begin position="18"/>
        <end position="41"/>
    </location>
</feature>
<protein>
    <submittedName>
        <fullName evidence="7">Uncharacterized protein</fullName>
    </submittedName>
</protein>
<proteinExistence type="inferred from homology"/>
<dbReference type="OrthoDB" id="9989079at2759"/>
<keyword evidence="5 6" id="KW-0472">Membrane</keyword>
<dbReference type="Pfam" id="PF04505">
    <property type="entry name" value="CD225"/>
    <property type="match status" value="1"/>
</dbReference>
<evidence type="ECO:0000256" key="5">
    <source>
        <dbReference type="ARBA" id="ARBA00023136"/>
    </source>
</evidence>
<dbReference type="Proteomes" id="UP000663829">
    <property type="component" value="Unassembled WGS sequence"/>
</dbReference>
<sequence length="72" mass="8503">ITPIKLTPSQELEKIPDYLIWSIGNFILFFILGIVCVILSVRVREHKAERDYFKTADRNNKHKPMEDNNLFI</sequence>
<evidence type="ECO:0000256" key="4">
    <source>
        <dbReference type="ARBA" id="ARBA00022989"/>
    </source>
</evidence>
<organism evidence="7 9">
    <name type="scientific">Didymodactylos carnosus</name>
    <dbReference type="NCBI Taxonomy" id="1234261"/>
    <lineage>
        <taxon>Eukaryota</taxon>
        <taxon>Metazoa</taxon>
        <taxon>Spiralia</taxon>
        <taxon>Gnathifera</taxon>
        <taxon>Rotifera</taxon>
        <taxon>Eurotatoria</taxon>
        <taxon>Bdelloidea</taxon>
        <taxon>Philodinida</taxon>
        <taxon>Philodinidae</taxon>
        <taxon>Didymodactylos</taxon>
    </lineage>
</organism>
<comment type="similarity">
    <text evidence="2">Belongs to the CD225/Dispanin family.</text>
</comment>
<keyword evidence="4 6" id="KW-1133">Transmembrane helix</keyword>
<dbReference type="EMBL" id="CAJOBC010111012">
    <property type="protein sequence ID" value="CAF4527417.1"/>
    <property type="molecule type" value="Genomic_DNA"/>
</dbReference>
<comment type="caution">
    <text evidence="7">The sequence shown here is derived from an EMBL/GenBank/DDBJ whole genome shotgun (WGS) entry which is preliminary data.</text>
</comment>
<evidence type="ECO:0000256" key="1">
    <source>
        <dbReference type="ARBA" id="ARBA00004370"/>
    </source>
</evidence>
<dbReference type="EMBL" id="CAJNOQ010043266">
    <property type="protein sequence ID" value="CAF1629806.1"/>
    <property type="molecule type" value="Genomic_DNA"/>
</dbReference>
<feature type="non-terminal residue" evidence="7">
    <location>
        <position position="1"/>
    </location>
</feature>
<evidence type="ECO:0000313" key="7">
    <source>
        <dbReference type="EMBL" id="CAF1629806.1"/>
    </source>
</evidence>
<evidence type="ECO:0000313" key="9">
    <source>
        <dbReference type="Proteomes" id="UP000663829"/>
    </source>
</evidence>
<dbReference type="AlphaFoldDB" id="A0A816D582"/>
<name>A0A816D582_9BILA</name>
<dbReference type="Proteomes" id="UP000681722">
    <property type="component" value="Unassembled WGS sequence"/>
</dbReference>
<evidence type="ECO:0000313" key="8">
    <source>
        <dbReference type="EMBL" id="CAF4527417.1"/>
    </source>
</evidence>
<dbReference type="InterPro" id="IPR007593">
    <property type="entry name" value="CD225/Dispanin_fam"/>
</dbReference>
<reference evidence="7" key="1">
    <citation type="submission" date="2021-02" db="EMBL/GenBank/DDBJ databases">
        <authorList>
            <person name="Nowell W R."/>
        </authorList>
    </citation>
    <scope>NUCLEOTIDE SEQUENCE</scope>
</reference>